<evidence type="ECO:0000313" key="4">
    <source>
        <dbReference type="Proteomes" id="UP000275461"/>
    </source>
</evidence>
<dbReference type="PANTHER" id="PTHR11895">
    <property type="entry name" value="TRANSAMIDASE"/>
    <property type="match status" value="1"/>
</dbReference>
<dbReference type="Gene3D" id="3.90.1300.10">
    <property type="entry name" value="Amidase signature (AS) domain"/>
    <property type="match status" value="1"/>
</dbReference>
<sequence length="467" mass="49475">MSWSLFQPCMASSQLKAPAFGESSGGQALRRDGAGAFNWIPASSAAQAIRRRELSAEGLVEACLDRILRRGDTVRAWNCVNADKALEQARQQDAAIEVSGPLHGVPVGIKDIIDTADMATEYGSALYRGYVPLRSAACVHRLQKAGAVILGKTVTTEFAFYAPGATRNPHDPTHTPGGSSSGSAAAVADGQVTLALGTQTAGSVIRPAAFNGVLGYKPSFGDIPRDGVYEFARSLDTIGVFARGPEDLALARQVLSSTDAPRLPAQRPKRIAYLPTPMWGQGDFDMRHALDALAGAVAEAGVQVEEPELPVGMEALLDAQRMIMAREGSEALAEDFARCADGFSEVLSEFLAFGRSVSDDRYAEALKLGERWGRIIDGLFADYDLILTPATPGEAPKGLESTGDPLFNRIWTLLGTPCVSVPTGRGGHGLPLAAQLVGRRGGDDALLAATTWLCDALGLRALRPEHH</sequence>
<dbReference type="InterPro" id="IPR000120">
    <property type="entry name" value="Amidase"/>
</dbReference>
<feature type="region of interest" description="Disordered" evidence="1">
    <location>
        <begin position="165"/>
        <end position="184"/>
    </location>
</feature>
<evidence type="ECO:0000256" key="1">
    <source>
        <dbReference type="SAM" id="MobiDB-lite"/>
    </source>
</evidence>
<feature type="domain" description="Amidase" evidence="2">
    <location>
        <begin position="59"/>
        <end position="447"/>
    </location>
</feature>
<name>A0A498BZC0_9GAMM</name>
<organism evidence="3 4">
    <name type="scientific">Alkalispirillum mobile</name>
    <dbReference type="NCBI Taxonomy" id="85925"/>
    <lineage>
        <taxon>Bacteria</taxon>
        <taxon>Pseudomonadati</taxon>
        <taxon>Pseudomonadota</taxon>
        <taxon>Gammaproteobacteria</taxon>
        <taxon>Chromatiales</taxon>
        <taxon>Ectothiorhodospiraceae</taxon>
        <taxon>Alkalispirillum</taxon>
    </lineage>
</organism>
<dbReference type="OrthoDB" id="8872210at2"/>
<dbReference type="SUPFAM" id="SSF75304">
    <property type="entry name" value="Amidase signature (AS) enzymes"/>
    <property type="match status" value="1"/>
</dbReference>
<keyword evidence="4" id="KW-1185">Reference proteome</keyword>
<protein>
    <submittedName>
        <fullName evidence="3">Amidase</fullName>
    </submittedName>
</protein>
<evidence type="ECO:0000313" key="3">
    <source>
        <dbReference type="EMBL" id="RLK48283.1"/>
    </source>
</evidence>
<evidence type="ECO:0000259" key="2">
    <source>
        <dbReference type="Pfam" id="PF01425"/>
    </source>
</evidence>
<dbReference type="InterPro" id="IPR023631">
    <property type="entry name" value="Amidase_dom"/>
</dbReference>
<reference evidence="3 4" key="1">
    <citation type="submission" date="2018-10" db="EMBL/GenBank/DDBJ databases">
        <title>Genomic Encyclopedia of Type Strains, Phase IV (KMG-IV): sequencing the most valuable type-strain genomes for metagenomic binning, comparative biology and taxonomic classification.</title>
        <authorList>
            <person name="Goeker M."/>
        </authorList>
    </citation>
    <scope>NUCLEOTIDE SEQUENCE [LARGE SCALE GENOMIC DNA]</scope>
    <source>
        <strain evidence="3 4">DSM 12769</strain>
    </source>
</reference>
<dbReference type="Proteomes" id="UP000275461">
    <property type="component" value="Unassembled WGS sequence"/>
</dbReference>
<dbReference type="EMBL" id="RCDA01000003">
    <property type="protein sequence ID" value="RLK48283.1"/>
    <property type="molecule type" value="Genomic_DNA"/>
</dbReference>
<proteinExistence type="predicted"/>
<dbReference type="AlphaFoldDB" id="A0A498BZC0"/>
<comment type="caution">
    <text evidence="3">The sequence shown here is derived from an EMBL/GenBank/DDBJ whole genome shotgun (WGS) entry which is preliminary data.</text>
</comment>
<dbReference type="InterPro" id="IPR036928">
    <property type="entry name" value="AS_sf"/>
</dbReference>
<dbReference type="Pfam" id="PF01425">
    <property type="entry name" value="Amidase"/>
    <property type="match status" value="1"/>
</dbReference>
<accession>A0A498BZC0</accession>
<gene>
    <name evidence="3" type="ORF">DFR31_2162</name>
</gene>
<dbReference type="GO" id="GO:0003824">
    <property type="term" value="F:catalytic activity"/>
    <property type="evidence" value="ECO:0007669"/>
    <property type="project" value="InterPro"/>
</dbReference>
<dbReference type="PANTHER" id="PTHR11895:SF151">
    <property type="entry name" value="GLUTAMYL-TRNA(GLN) AMIDOTRANSFERASE SUBUNIT A"/>
    <property type="match status" value="1"/>
</dbReference>